<name>Q6CJ71_KLULA</name>
<feature type="transmembrane region" description="Helical" evidence="1">
    <location>
        <begin position="148"/>
        <end position="168"/>
    </location>
</feature>
<evidence type="ECO:0000313" key="2">
    <source>
        <dbReference type="EMBL" id="CAG98726.1"/>
    </source>
</evidence>
<dbReference type="GeneID" id="2895455"/>
<proteinExistence type="predicted"/>
<dbReference type="GO" id="GO:0045121">
    <property type="term" value="C:membrane raft"/>
    <property type="evidence" value="ECO:0007669"/>
    <property type="project" value="TreeGrafter"/>
</dbReference>
<dbReference type="GO" id="GO:0030866">
    <property type="term" value="P:cortical actin cytoskeleton organization"/>
    <property type="evidence" value="ECO:0007669"/>
    <property type="project" value="TreeGrafter"/>
</dbReference>
<dbReference type="FunCoup" id="Q6CJ71">
    <property type="interactions" value="89"/>
</dbReference>
<dbReference type="GO" id="GO:0032185">
    <property type="term" value="P:septin cytoskeleton organization"/>
    <property type="evidence" value="ECO:0007669"/>
    <property type="project" value="TreeGrafter"/>
</dbReference>
<feature type="transmembrane region" description="Helical" evidence="1">
    <location>
        <begin position="112"/>
        <end position="136"/>
    </location>
</feature>
<dbReference type="PANTHER" id="PTHR36414:SF3">
    <property type="entry name" value="SUR7 FAMILY PROTEIN FMP45"/>
    <property type="match status" value="1"/>
</dbReference>
<evidence type="ECO:0000313" key="3">
    <source>
        <dbReference type="Proteomes" id="UP000000598"/>
    </source>
</evidence>
<accession>Q6CJ71</accession>
<reference evidence="2 3" key="1">
    <citation type="journal article" date="2004" name="Nature">
        <title>Genome evolution in yeasts.</title>
        <authorList>
            <consortium name="Genolevures"/>
            <person name="Dujon B."/>
            <person name="Sherman D."/>
            <person name="Fischer G."/>
            <person name="Durrens P."/>
            <person name="Casaregola S."/>
            <person name="Lafontaine I."/>
            <person name="de Montigny J."/>
            <person name="Marck C."/>
            <person name="Neuveglise C."/>
            <person name="Talla E."/>
            <person name="Goffard N."/>
            <person name="Frangeul L."/>
            <person name="Aigle M."/>
            <person name="Anthouard V."/>
            <person name="Babour A."/>
            <person name="Barbe V."/>
            <person name="Barnay S."/>
            <person name="Blanchin S."/>
            <person name="Beckerich J.M."/>
            <person name="Beyne E."/>
            <person name="Bleykasten C."/>
            <person name="Boisrame A."/>
            <person name="Boyer J."/>
            <person name="Cattolico L."/>
            <person name="Confanioleri F."/>
            <person name="de Daruvar A."/>
            <person name="Despons L."/>
            <person name="Fabre E."/>
            <person name="Fairhead C."/>
            <person name="Ferry-Dumazet H."/>
            <person name="Groppi A."/>
            <person name="Hantraye F."/>
            <person name="Hennequin C."/>
            <person name="Jauniaux N."/>
            <person name="Joyet P."/>
            <person name="Kachouri R."/>
            <person name="Kerrest A."/>
            <person name="Koszul R."/>
            <person name="Lemaire M."/>
            <person name="Lesur I."/>
            <person name="Ma L."/>
            <person name="Muller H."/>
            <person name="Nicaud J.M."/>
            <person name="Nikolski M."/>
            <person name="Oztas S."/>
            <person name="Ozier-Kalogeropoulos O."/>
            <person name="Pellenz S."/>
            <person name="Potier S."/>
            <person name="Richard G.F."/>
            <person name="Straub M.L."/>
            <person name="Suleau A."/>
            <person name="Swennene D."/>
            <person name="Tekaia F."/>
            <person name="Wesolowski-Louvel M."/>
            <person name="Westhof E."/>
            <person name="Wirth B."/>
            <person name="Zeniou-Meyer M."/>
            <person name="Zivanovic I."/>
            <person name="Bolotin-Fukuhara M."/>
            <person name="Thierry A."/>
            <person name="Bouchier C."/>
            <person name="Caudron B."/>
            <person name="Scarpelli C."/>
            <person name="Gaillardin C."/>
            <person name="Weissenbach J."/>
            <person name="Wincker P."/>
            <person name="Souciet J.L."/>
        </authorList>
    </citation>
    <scope>NUCLEOTIDE SEQUENCE [LARGE SCALE GENOMIC DNA]</scope>
    <source>
        <strain evidence="3">ATCC 8585 / CBS 2359 / DSM 70799 / NBRC 1267 / NRRL Y-1140 / WM37</strain>
    </source>
</reference>
<dbReference type="InterPro" id="IPR009571">
    <property type="entry name" value="SUR7/Rim9-like_fungi"/>
</dbReference>
<keyword evidence="1" id="KW-1133">Transmembrane helix</keyword>
<dbReference type="KEGG" id="kla:KLLA0_F20900g"/>
<dbReference type="EMBL" id="CR382126">
    <property type="protein sequence ID" value="CAG98726.1"/>
    <property type="molecule type" value="Genomic_DNA"/>
</dbReference>
<dbReference type="Proteomes" id="UP000000598">
    <property type="component" value="Chromosome F"/>
</dbReference>
<dbReference type="PaxDb" id="284590-Q6CJ71"/>
<dbReference type="InParanoid" id="Q6CJ71"/>
<dbReference type="GO" id="GO:0005886">
    <property type="term" value="C:plasma membrane"/>
    <property type="evidence" value="ECO:0007669"/>
    <property type="project" value="InterPro"/>
</dbReference>
<keyword evidence="3" id="KW-1185">Reference proteome</keyword>
<evidence type="ECO:0000256" key="1">
    <source>
        <dbReference type="SAM" id="Phobius"/>
    </source>
</evidence>
<dbReference type="RefSeq" id="XP_456018.1">
    <property type="nucleotide sequence ID" value="XM_456018.1"/>
</dbReference>
<feature type="transmembrane region" description="Helical" evidence="1">
    <location>
        <begin position="189"/>
        <end position="214"/>
    </location>
</feature>
<sequence length="270" mass="30368">MKFKGFVSSLSLLFLLGSGLLTFFVILSGARTTGVLDKFYWFEADTSGLPGAPDTTRWFNYHWCAYENGEIGSCSGKQADLPFSPRDNFGNSPDLPASFRDNRNTYYYLSRVGWAMLLIGLFFVVLALIPVLLSFFKVGVGAVLSTVSIWLALFFITLAACLYTACYVKGRNTFRDAGRSASMNTKMFAFLWTSVFLLLLSSFWSIILSVTIGVQKVKGANTYQPYEGTSSHDDSYNVDKHTYESGVNDNNRQNIKWWKLRYKKKDTVAV</sequence>
<protein>
    <submittedName>
        <fullName evidence="2">KLLA0F20900p</fullName>
    </submittedName>
</protein>
<feature type="transmembrane region" description="Helical" evidence="1">
    <location>
        <begin position="6"/>
        <end position="30"/>
    </location>
</feature>
<dbReference type="eggNOG" id="ENOG502RKFF">
    <property type="taxonomic scope" value="Eukaryota"/>
</dbReference>
<dbReference type="AlphaFoldDB" id="Q6CJ71"/>
<keyword evidence="1" id="KW-0472">Membrane</keyword>
<dbReference type="GO" id="GO:0031505">
    <property type="term" value="P:fungal-type cell wall organization"/>
    <property type="evidence" value="ECO:0007669"/>
    <property type="project" value="TreeGrafter"/>
</dbReference>
<dbReference type="HOGENOM" id="CLU_059603_0_0_1"/>
<dbReference type="PANTHER" id="PTHR36414">
    <property type="entry name" value="PROTEIN SUR7"/>
    <property type="match status" value="1"/>
</dbReference>
<dbReference type="Pfam" id="PF06687">
    <property type="entry name" value="SUR7"/>
    <property type="match status" value="1"/>
</dbReference>
<keyword evidence="1" id="KW-0812">Transmembrane</keyword>
<dbReference type="GO" id="GO:0006897">
    <property type="term" value="P:endocytosis"/>
    <property type="evidence" value="ECO:0007669"/>
    <property type="project" value="TreeGrafter"/>
</dbReference>
<dbReference type="OMA" id="FMWTAVA"/>
<dbReference type="GO" id="GO:0005938">
    <property type="term" value="C:cell cortex"/>
    <property type="evidence" value="ECO:0007669"/>
    <property type="project" value="TreeGrafter"/>
</dbReference>
<gene>
    <name evidence="2" type="ORF">KLLA0_F20900g</name>
</gene>
<organism evidence="2 3">
    <name type="scientific">Kluyveromyces lactis (strain ATCC 8585 / CBS 2359 / DSM 70799 / NBRC 1267 / NRRL Y-1140 / WM37)</name>
    <name type="common">Yeast</name>
    <name type="synonym">Candida sphaerica</name>
    <dbReference type="NCBI Taxonomy" id="284590"/>
    <lineage>
        <taxon>Eukaryota</taxon>
        <taxon>Fungi</taxon>
        <taxon>Dikarya</taxon>
        <taxon>Ascomycota</taxon>
        <taxon>Saccharomycotina</taxon>
        <taxon>Saccharomycetes</taxon>
        <taxon>Saccharomycetales</taxon>
        <taxon>Saccharomycetaceae</taxon>
        <taxon>Kluyveromyces</taxon>
    </lineage>
</organism>
<dbReference type="STRING" id="284590.Q6CJ71"/>